<evidence type="ECO:0000256" key="8">
    <source>
        <dbReference type="SAM" id="MobiDB-lite"/>
    </source>
</evidence>
<name>A0AAU7JM98_9HYPH</name>
<dbReference type="InterPro" id="IPR005490">
    <property type="entry name" value="LD_TPept_cat_dom"/>
</dbReference>
<evidence type="ECO:0000256" key="4">
    <source>
        <dbReference type="ARBA" id="ARBA00022960"/>
    </source>
</evidence>
<dbReference type="PROSITE" id="PS52029">
    <property type="entry name" value="LD_TPASE"/>
    <property type="match status" value="1"/>
</dbReference>
<evidence type="ECO:0000256" key="6">
    <source>
        <dbReference type="ARBA" id="ARBA00023316"/>
    </source>
</evidence>
<keyword evidence="6 7" id="KW-0961">Cell wall biogenesis/degradation</keyword>
<dbReference type="Pfam" id="PF03734">
    <property type="entry name" value="YkuD"/>
    <property type="match status" value="1"/>
</dbReference>
<dbReference type="GO" id="GO:0016740">
    <property type="term" value="F:transferase activity"/>
    <property type="evidence" value="ECO:0007669"/>
    <property type="project" value="UniProtKB-KW"/>
</dbReference>
<sequence length="379" mass="40455">MNKIVWALLLSGAAGAALTGAAEAKAARSAPVKLDLDTINAAAMPPEAPAPKPDDAHKKPAKVVPGYLKAQVLLDRQRFSPGAIDGKDGENFRKALGAFQQARNLPVTGNLDQATWDALNADQKPAMTRYEIKPADLKGPFVKKIPAQLEKQAELDKLGYKTPREMFAEKFHVDEDFLGRLNPKESFKKAGDEILVPDVERPRSDAKVGRVEIDKEARLLRAFDQGGALMAAYPASIGSEDKPAPSGSFKITAVAKNPVYHYDPKFAFKGVKTKEKFTVAAGPNNPVGAVWIDLSEPTYGIHGTPEPSRIGRSFSHGCVRLTNWDALDLAGMVKKGVDVVFDDTSPANVTTGAIAAAPPADPKPAPEPAAKAPAKKAAK</sequence>
<dbReference type="InterPro" id="IPR050979">
    <property type="entry name" value="LD-transpeptidase"/>
</dbReference>
<evidence type="ECO:0000259" key="10">
    <source>
        <dbReference type="PROSITE" id="PS52029"/>
    </source>
</evidence>
<dbReference type="GO" id="GO:0005576">
    <property type="term" value="C:extracellular region"/>
    <property type="evidence" value="ECO:0007669"/>
    <property type="project" value="TreeGrafter"/>
</dbReference>
<comment type="similarity">
    <text evidence="2">Belongs to the YkuD family.</text>
</comment>
<evidence type="ECO:0000256" key="1">
    <source>
        <dbReference type="ARBA" id="ARBA00004752"/>
    </source>
</evidence>
<dbReference type="AlphaFoldDB" id="A0AAU7JM98"/>
<evidence type="ECO:0000256" key="2">
    <source>
        <dbReference type="ARBA" id="ARBA00005992"/>
    </source>
</evidence>
<dbReference type="SUPFAM" id="SSF47090">
    <property type="entry name" value="PGBD-like"/>
    <property type="match status" value="1"/>
</dbReference>
<dbReference type="InterPro" id="IPR036366">
    <property type="entry name" value="PGBDSf"/>
</dbReference>
<dbReference type="PANTHER" id="PTHR30582">
    <property type="entry name" value="L,D-TRANSPEPTIDASE"/>
    <property type="match status" value="1"/>
</dbReference>
<gene>
    <name evidence="11" type="ORF">ABEG18_11515</name>
</gene>
<dbReference type="PANTHER" id="PTHR30582:SF30">
    <property type="entry name" value="BLR4375 PROTEIN"/>
    <property type="match status" value="1"/>
</dbReference>
<keyword evidence="3" id="KW-0808">Transferase</keyword>
<proteinExistence type="inferred from homology"/>
<dbReference type="SUPFAM" id="SSF141523">
    <property type="entry name" value="L,D-transpeptidase catalytic domain-like"/>
    <property type="match status" value="1"/>
</dbReference>
<accession>A0AAU7JM98</accession>
<feature type="region of interest" description="Disordered" evidence="8">
    <location>
        <begin position="352"/>
        <end position="379"/>
    </location>
</feature>
<comment type="pathway">
    <text evidence="1 7">Cell wall biogenesis; peptidoglycan biosynthesis.</text>
</comment>
<evidence type="ECO:0000256" key="9">
    <source>
        <dbReference type="SAM" id="SignalP"/>
    </source>
</evidence>
<dbReference type="GO" id="GO:0071972">
    <property type="term" value="F:peptidoglycan L,D-transpeptidase activity"/>
    <property type="evidence" value="ECO:0007669"/>
    <property type="project" value="TreeGrafter"/>
</dbReference>
<dbReference type="Gene3D" id="2.40.440.10">
    <property type="entry name" value="L,D-transpeptidase catalytic domain-like"/>
    <property type="match status" value="1"/>
</dbReference>
<dbReference type="GO" id="GO:0008360">
    <property type="term" value="P:regulation of cell shape"/>
    <property type="evidence" value="ECO:0007669"/>
    <property type="project" value="UniProtKB-UniRule"/>
</dbReference>
<dbReference type="GO" id="GO:0018104">
    <property type="term" value="P:peptidoglycan-protein cross-linking"/>
    <property type="evidence" value="ECO:0007669"/>
    <property type="project" value="TreeGrafter"/>
</dbReference>
<evidence type="ECO:0000256" key="3">
    <source>
        <dbReference type="ARBA" id="ARBA00022679"/>
    </source>
</evidence>
<dbReference type="EMBL" id="CP157484">
    <property type="protein sequence ID" value="XBO41350.1"/>
    <property type="molecule type" value="Genomic_DNA"/>
</dbReference>
<keyword evidence="4 7" id="KW-0133">Cell shape</keyword>
<reference evidence="11" key="1">
    <citation type="submission" date="2024-05" db="EMBL/GenBank/DDBJ databases">
        <authorList>
            <person name="Kim S."/>
            <person name="Heo J."/>
            <person name="Choi H."/>
            <person name="Choi Y."/>
            <person name="Kwon S.-W."/>
            <person name="Kim Y."/>
        </authorList>
    </citation>
    <scope>NUCLEOTIDE SEQUENCE</scope>
    <source>
        <strain evidence="11">KACC 23698</strain>
    </source>
</reference>
<dbReference type="CDD" id="cd16913">
    <property type="entry name" value="YkuD_like"/>
    <property type="match status" value="1"/>
</dbReference>
<dbReference type="InterPro" id="IPR002477">
    <property type="entry name" value="Peptidoglycan-bd-like"/>
</dbReference>
<keyword evidence="5 7" id="KW-0573">Peptidoglycan synthesis</keyword>
<dbReference type="Gene3D" id="1.10.101.10">
    <property type="entry name" value="PGBD-like superfamily/PGBD"/>
    <property type="match status" value="1"/>
</dbReference>
<dbReference type="Pfam" id="PF01471">
    <property type="entry name" value="PG_binding_1"/>
    <property type="match status" value="1"/>
</dbReference>
<feature type="chain" id="PRO_5043391953" evidence="9">
    <location>
        <begin position="17"/>
        <end position="379"/>
    </location>
</feature>
<feature type="domain" description="L,D-TPase catalytic" evidence="10">
    <location>
        <begin position="209"/>
        <end position="342"/>
    </location>
</feature>
<dbReference type="InterPro" id="IPR036365">
    <property type="entry name" value="PGBD-like_sf"/>
</dbReference>
<organism evidence="11">
    <name type="scientific">Alsobacter sp. KACC 23698</name>
    <dbReference type="NCBI Taxonomy" id="3149229"/>
    <lineage>
        <taxon>Bacteria</taxon>
        <taxon>Pseudomonadati</taxon>
        <taxon>Pseudomonadota</taxon>
        <taxon>Alphaproteobacteria</taxon>
        <taxon>Hyphomicrobiales</taxon>
        <taxon>Alsobacteraceae</taxon>
        <taxon>Alsobacter</taxon>
    </lineage>
</organism>
<evidence type="ECO:0000256" key="7">
    <source>
        <dbReference type="PROSITE-ProRule" id="PRU01373"/>
    </source>
</evidence>
<feature type="active site" description="Nucleophile" evidence="7">
    <location>
        <position position="318"/>
    </location>
</feature>
<evidence type="ECO:0000256" key="5">
    <source>
        <dbReference type="ARBA" id="ARBA00022984"/>
    </source>
</evidence>
<feature type="active site" description="Proton donor/acceptor" evidence="7">
    <location>
        <position position="302"/>
    </location>
</feature>
<dbReference type="RefSeq" id="WP_406858203.1">
    <property type="nucleotide sequence ID" value="NZ_CP157484.1"/>
</dbReference>
<keyword evidence="9" id="KW-0732">Signal</keyword>
<dbReference type="InterPro" id="IPR038063">
    <property type="entry name" value="Transpep_catalytic_dom"/>
</dbReference>
<feature type="signal peptide" evidence="9">
    <location>
        <begin position="1"/>
        <end position="16"/>
    </location>
</feature>
<dbReference type="GO" id="GO:0071555">
    <property type="term" value="P:cell wall organization"/>
    <property type="evidence" value="ECO:0007669"/>
    <property type="project" value="UniProtKB-UniRule"/>
</dbReference>
<protein>
    <submittedName>
        <fullName evidence="11">L,D-transpeptidase</fullName>
    </submittedName>
</protein>
<evidence type="ECO:0000313" key="11">
    <source>
        <dbReference type="EMBL" id="XBO41350.1"/>
    </source>
</evidence>